<dbReference type="InterPro" id="IPR050237">
    <property type="entry name" value="ATP-dep_AMP-bd_enzyme"/>
</dbReference>
<dbReference type="InterPro" id="IPR042099">
    <property type="entry name" value="ANL_N_sf"/>
</dbReference>
<dbReference type="AlphaFoldDB" id="A0A9P3PF32"/>
<gene>
    <name evidence="3" type="ORF">LshimejAT787_0111900</name>
</gene>
<dbReference type="Pfam" id="PF13193">
    <property type="entry name" value="AMP-binding_C"/>
    <property type="match status" value="1"/>
</dbReference>
<dbReference type="OrthoDB" id="10253115at2759"/>
<evidence type="ECO:0000313" key="3">
    <source>
        <dbReference type="EMBL" id="GLB34306.1"/>
    </source>
</evidence>
<proteinExistence type="predicted"/>
<dbReference type="SUPFAM" id="SSF56801">
    <property type="entry name" value="Acetyl-CoA synthetase-like"/>
    <property type="match status" value="1"/>
</dbReference>
<dbReference type="GO" id="GO:0016878">
    <property type="term" value="F:acid-thiol ligase activity"/>
    <property type="evidence" value="ECO:0007669"/>
    <property type="project" value="UniProtKB-ARBA"/>
</dbReference>
<accession>A0A9P3PF32</accession>
<dbReference type="Pfam" id="PF00501">
    <property type="entry name" value="AMP-binding"/>
    <property type="match status" value="1"/>
</dbReference>
<dbReference type="InterPro" id="IPR020845">
    <property type="entry name" value="AMP-binding_CS"/>
</dbReference>
<feature type="domain" description="AMP-dependent synthetase/ligase" evidence="1">
    <location>
        <begin position="68"/>
        <end position="452"/>
    </location>
</feature>
<protein>
    <submittedName>
        <fullName evidence="3">Synthetase</fullName>
    </submittedName>
</protein>
<dbReference type="InterPro" id="IPR045851">
    <property type="entry name" value="AMP-bd_C_sf"/>
</dbReference>
<feature type="domain" description="AMP-binding enzyme C-terminal" evidence="2">
    <location>
        <begin position="504"/>
        <end position="583"/>
    </location>
</feature>
<evidence type="ECO:0000313" key="4">
    <source>
        <dbReference type="Proteomes" id="UP001063166"/>
    </source>
</evidence>
<dbReference type="PANTHER" id="PTHR43767">
    <property type="entry name" value="LONG-CHAIN-FATTY-ACID--COA LIGASE"/>
    <property type="match status" value="1"/>
</dbReference>
<evidence type="ECO:0000259" key="1">
    <source>
        <dbReference type="Pfam" id="PF00501"/>
    </source>
</evidence>
<dbReference type="PROSITE" id="PS00455">
    <property type="entry name" value="AMP_BINDING"/>
    <property type="match status" value="1"/>
</dbReference>
<name>A0A9P3PF32_LYOSH</name>
<dbReference type="InterPro" id="IPR025110">
    <property type="entry name" value="AMP-bd_C"/>
</dbReference>
<organism evidence="3 4">
    <name type="scientific">Lyophyllum shimeji</name>
    <name type="common">Hon-shimeji</name>
    <name type="synonym">Tricholoma shimeji</name>
    <dbReference type="NCBI Taxonomy" id="47721"/>
    <lineage>
        <taxon>Eukaryota</taxon>
        <taxon>Fungi</taxon>
        <taxon>Dikarya</taxon>
        <taxon>Basidiomycota</taxon>
        <taxon>Agaricomycotina</taxon>
        <taxon>Agaricomycetes</taxon>
        <taxon>Agaricomycetidae</taxon>
        <taxon>Agaricales</taxon>
        <taxon>Tricholomatineae</taxon>
        <taxon>Lyophyllaceae</taxon>
        <taxon>Lyophyllum</taxon>
    </lineage>
</organism>
<evidence type="ECO:0000259" key="2">
    <source>
        <dbReference type="Pfam" id="PF13193"/>
    </source>
</evidence>
<sequence>MVATCAPSHFDMPASAQPWHAQRSLNEVDAILCAPGSLHELETRLIDGRLQRVYKHLPPSMRAFWLAAAAQHAPATYVVLENQRLSYAQAFAQSVKAAGVYRHVYGVQKGDRVALCARNYPDYLVAFWACHLIGAVAVLVNAWLPEPALHYCITHTQSKLIILDPERADRLEATAHKIKADVGSTGILVLNSQEGKGAWTGMENWNAVLEAYKGDTTSIVTGEGEVEIKPEDNATIMFTSGTTGLPKGVLSTQRMYLTNLFNTVVPGYRASLRRGDHILPAPAAEPQKGSMISVPFFHATGSTSRMMNATLAGMKIVLIRKWVPEEAARLIRQENVRLAGGVPSMALDLADSSLAGYPLESLAFGGAPPPDLLPARTGKAFPGVVLSQGYGLTETNSLAVGFAGEDYVARPSSTGLPMPVNDLVIMKGDTVAAPGELGEVWIRGANIMKCYWGDPAATDKVLTKDGWLKSGDLGYLDKEGFLYIRDRIKDIIIRGGENIDSTTVENALYADERVMEAAAVGVPHPRLGEVVAAVVSIKPAFRAQDQVTEASLISTAAKSLPKFAVPVMVIIRLEELEKNASGKILKAGLRKLAREIWEQRGSAPQTKL</sequence>
<dbReference type="Proteomes" id="UP001063166">
    <property type="component" value="Unassembled WGS sequence"/>
</dbReference>
<dbReference type="Gene3D" id="3.40.50.12780">
    <property type="entry name" value="N-terminal domain of ligase-like"/>
    <property type="match status" value="1"/>
</dbReference>
<reference evidence="3" key="1">
    <citation type="submission" date="2022-07" db="EMBL/GenBank/DDBJ databases">
        <title>The genome of Lyophyllum shimeji provides insight into the initial evolution of ectomycorrhizal fungal genome.</title>
        <authorList>
            <person name="Kobayashi Y."/>
            <person name="Shibata T."/>
            <person name="Hirakawa H."/>
            <person name="Shigenobu S."/>
            <person name="Nishiyama T."/>
            <person name="Yamada A."/>
            <person name="Hasebe M."/>
            <person name="Kawaguchi M."/>
        </authorList>
    </citation>
    <scope>NUCLEOTIDE SEQUENCE</scope>
    <source>
        <strain evidence="3">AT787</strain>
    </source>
</reference>
<keyword evidence="4" id="KW-1185">Reference proteome</keyword>
<dbReference type="InterPro" id="IPR000873">
    <property type="entry name" value="AMP-dep_synth/lig_dom"/>
</dbReference>
<dbReference type="EMBL" id="BRPK01000001">
    <property type="protein sequence ID" value="GLB34306.1"/>
    <property type="molecule type" value="Genomic_DNA"/>
</dbReference>
<comment type="caution">
    <text evidence="3">The sequence shown here is derived from an EMBL/GenBank/DDBJ whole genome shotgun (WGS) entry which is preliminary data.</text>
</comment>
<dbReference type="PANTHER" id="PTHR43767:SF1">
    <property type="entry name" value="NONRIBOSOMAL PEPTIDE SYNTHASE PES1 (EUROFUNG)-RELATED"/>
    <property type="match status" value="1"/>
</dbReference>
<dbReference type="Gene3D" id="3.30.300.30">
    <property type="match status" value="1"/>
</dbReference>